<organism evidence="2 3">
    <name type="scientific">Candidatus Gallilactobacillus intestinavium</name>
    <dbReference type="NCBI Taxonomy" id="2840838"/>
    <lineage>
        <taxon>Bacteria</taxon>
        <taxon>Bacillati</taxon>
        <taxon>Bacillota</taxon>
        <taxon>Bacilli</taxon>
        <taxon>Lactobacillales</taxon>
        <taxon>Lactobacillaceae</taxon>
        <taxon>Lactobacillaceae incertae sedis</taxon>
        <taxon>Candidatus Gallilactobacillus</taxon>
    </lineage>
</organism>
<proteinExistence type="predicted"/>
<protein>
    <submittedName>
        <fullName evidence="2">Uncharacterized protein</fullName>
    </submittedName>
</protein>
<accession>A0A9D9H885</accession>
<dbReference type="EMBL" id="JADIMP010000050">
    <property type="protein sequence ID" value="MBO8441314.1"/>
    <property type="molecule type" value="Genomic_DNA"/>
</dbReference>
<dbReference type="InterPro" id="IPR046503">
    <property type="entry name" value="DUF6681"/>
</dbReference>
<evidence type="ECO:0000313" key="3">
    <source>
        <dbReference type="Proteomes" id="UP000823614"/>
    </source>
</evidence>
<evidence type="ECO:0000256" key="1">
    <source>
        <dbReference type="SAM" id="Phobius"/>
    </source>
</evidence>
<dbReference type="Proteomes" id="UP000823614">
    <property type="component" value="Unassembled WGS sequence"/>
</dbReference>
<evidence type="ECO:0000313" key="2">
    <source>
        <dbReference type="EMBL" id="MBO8441314.1"/>
    </source>
</evidence>
<name>A0A9D9H885_9LACO</name>
<reference evidence="2" key="1">
    <citation type="submission" date="2020-10" db="EMBL/GenBank/DDBJ databases">
        <authorList>
            <person name="Gilroy R."/>
        </authorList>
    </citation>
    <scope>NUCLEOTIDE SEQUENCE</scope>
    <source>
        <strain evidence="2">C6-149</strain>
    </source>
</reference>
<dbReference type="Pfam" id="PF20386">
    <property type="entry name" value="DUF6681"/>
    <property type="match status" value="1"/>
</dbReference>
<feature type="transmembrane region" description="Helical" evidence="1">
    <location>
        <begin position="25"/>
        <end position="42"/>
    </location>
</feature>
<keyword evidence="1" id="KW-0472">Membrane</keyword>
<feature type="transmembrane region" description="Helical" evidence="1">
    <location>
        <begin position="54"/>
        <end position="75"/>
    </location>
</feature>
<dbReference type="AlphaFoldDB" id="A0A9D9H885"/>
<keyword evidence="1" id="KW-1133">Transmembrane helix</keyword>
<keyword evidence="1" id="KW-0812">Transmembrane</keyword>
<comment type="caution">
    <text evidence="2">The sequence shown here is derived from an EMBL/GenBank/DDBJ whole genome shotgun (WGS) entry which is preliminary data.</text>
</comment>
<sequence>MFNLLNLFHQFFGFLNVNTKLKGKVYTFIGFICNWYLLYVGIRFIDNGKLFRGFLFILVFVFLLYCILINFYFYFLNKRHRFDPSEKIAKWLGDERLKEEGKQHHIINHGVYRKKDIVPASVQITHQEYNNLLKVVNDLISTGILNFDYNKKTDKEIKQFILKHHTPFYAIGSEGFSLPYFNLVKSDGSFLIYGGINQKDSYDIAYLDRVGLSSVKTAAKDFDLYLATVNLEGGLAKQIKRSGLTEEELPYKLKVEVAFDKRK</sequence>
<gene>
    <name evidence="2" type="ORF">IAA89_02580</name>
</gene>
<reference evidence="2" key="2">
    <citation type="journal article" date="2021" name="PeerJ">
        <title>Extensive microbial diversity within the chicken gut microbiome revealed by metagenomics and culture.</title>
        <authorList>
            <person name="Gilroy R."/>
            <person name="Ravi A."/>
            <person name="Getino M."/>
            <person name="Pursley I."/>
            <person name="Horton D.L."/>
            <person name="Alikhan N.F."/>
            <person name="Baker D."/>
            <person name="Gharbi K."/>
            <person name="Hall N."/>
            <person name="Watson M."/>
            <person name="Adriaenssens E.M."/>
            <person name="Foster-Nyarko E."/>
            <person name="Jarju S."/>
            <person name="Secka A."/>
            <person name="Antonio M."/>
            <person name="Oren A."/>
            <person name="Chaudhuri R.R."/>
            <person name="La Ragione R."/>
            <person name="Hildebrand F."/>
            <person name="Pallen M.J."/>
        </authorList>
    </citation>
    <scope>NUCLEOTIDE SEQUENCE</scope>
    <source>
        <strain evidence="2">C6-149</strain>
    </source>
</reference>